<evidence type="ECO:0000256" key="1">
    <source>
        <dbReference type="SAM" id="MobiDB-lite"/>
    </source>
</evidence>
<dbReference type="OMA" id="KAMTMVR"/>
<dbReference type="Proteomes" id="UP000017836">
    <property type="component" value="Unassembled WGS sequence"/>
</dbReference>
<feature type="compositionally biased region" description="Basic and acidic residues" evidence="1">
    <location>
        <begin position="46"/>
        <end position="58"/>
    </location>
</feature>
<proteinExistence type="predicted"/>
<sequence length="126" mass="14196">MSCDVSYLHNVSSPKIAPKSPLSSPRALFTTLSNKTLPLLTKKKGNEEIGDQIHHETETETETETEEGLWQRKILMGEKCEPPDFSGVIYYDHMGNQLSQFPPKSPRREFSPTFSFPVLAQEGTVK</sequence>
<dbReference type="HOGENOM" id="CLU_157559_0_0_1"/>
<dbReference type="PANTHER" id="PTHR33237:SF46">
    <property type="entry name" value="OS01G0606100 PROTEIN"/>
    <property type="match status" value="1"/>
</dbReference>
<keyword evidence="3" id="KW-1185">Reference proteome</keyword>
<gene>
    <name evidence="2" type="ORF">AMTR_s00147p00067470</name>
</gene>
<name>W1P3D0_AMBTC</name>
<evidence type="ECO:0000313" key="3">
    <source>
        <dbReference type="Proteomes" id="UP000017836"/>
    </source>
</evidence>
<dbReference type="eggNOG" id="ENOG502S3R7">
    <property type="taxonomic scope" value="Eukaryota"/>
</dbReference>
<dbReference type="EMBL" id="KI394278">
    <property type="protein sequence ID" value="ERN04362.1"/>
    <property type="molecule type" value="Genomic_DNA"/>
</dbReference>
<dbReference type="PANTHER" id="PTHR33237">
    <property type="entry name" value="F2P16.13 PROTEIN-RELATED"/>
    <property type="match status" value="1"/>
</dbReference>
<evidence type="ECO:0000313" key="2">
    <source>
        <dbReference type="EMBL" id="ERN04362.1"/>
    </source>
</evidence>
<feature type="region of interest" description="Disordered" evidence="1">
    <location>
        <begin position="46"/>
        <end position="67"/>
    </location>
</feature>
<protein>
    <submittedName>
        <fullName evidence="2">Uncharacterized protein</fullName>
    </submittedName>
</protein>
<dbReference type="Gramene" id="ERN04362">
    <property type="protein sequence ID" value="ERN04362"/>
    <property type="gene ID" value="AMTR_s00147p00067470"/>
</dbReference>
<accession>W1P3D0</accession>
<dbReference type="AlphaFoldDB" id="W1P3D0"/>
<organism evidence="2 3">
    <name type="scientific">Amborella trichopoda</name>
    <dbReference type="NCBI Taxonomy" id="13333"/>
    <lineage>
        <taxon>Eukaryota</taxon>
        <taxon>Viridiplantae</taxon>
        <taxon>Streptophyta</taxon>
        <taxon>Embryophyta</taxon>
        <taxon>Tracheophyta</taxon>
        <taxon>Spermatophyta</taxon>
        <taxon>Magnoliopsida</taxon>
        <taxon>Amborellales</taxon>
        <taxon>Amborellaceae</taxon>
        <taxon>Amborella</taxon>
    </lineage>
</organism>
<reference evidence="3" key="1">
    <citation type="journal article" date="2013" name="Science">
        <title>The Amborella genome and the evolution of flowering plants.</title>
        <authorList>
            <consortium name="Amborella Genome Project"/>
        </authorList>
    </citation>
    <scope>NUCLEOTIDE SEQUENCE [LARGE SCALE GENOMIC DNA]</scope>
</reference>